<feature type="compositionally biased region" description="Basic and acidic residues" evidence="1">
    <location>
        <begin position="331"/>
        <end position="341"/>
    </location>
</feature>
<gene>
    <name evidence="3" type="ORF">POM88_005371</name>
</gene>
<organism evidence="3 4">
    <name type="scientific">Heracleum sosnowskyi</name>
    <dbReference type="NCBI Taxonomy" id="360622"/>
    <lineage>
        <taxon>Eukaryota</taxon>
        <taxon>Viridiplantae</taxon>
        <taxon>Streptophyta</taxon>
        <taxon>Embryophyta</taxon>
        <taxon>Tracheophyta</taxon>
        <taxon>Spermatophyta</taxon>
        <taxon>Magnoliopsida</taxon>
        <taxon>eudicotyledons</taxon>
        <taxon>Gunneridae</taxon>
        <taxon>Pentapetalae</taxon>
        <taxon>asterids</taxon>
        <taxon>campanulids</taxon>
        <taxon>Apiales</taxon>
        <taxon>Apiaceae</taxon>
        <taxon>Apioideae</taxon>
        <taxon>apioid superclade</taxon>
        <taxon>Tordylieae</taxon>
        <taxon>Tordyliinae</taxon>
        <taxon>Heracleum</taxon>
    </lineage>
</organism>
<protein>
    <recommendedName>
        <fullName evidence="2">DUF4218 domain-containing protein</fullName>
    </recommendedName>
</protein>
<feature type="region of interest" description="Disordered" evidence="1">
    <location>
        <begin position="387"/>
        <end position="429"/>
    </location>
</feature>
<dbReference type="InterPro" id="IPR025452">
    <property type="entry name" value="DUF4218"/>
</dbReference>
<evidence type="ECO:0000313" key="4">
    <source>
        <dbReference type="Proteomes" id="UP001237642"/>
    </source>
</evidence>
<dbReference type="EMBL" id="JAUIZM010000001">
    <property type="protein sequence ID" value="KAK1405766.1"/>
    <property type="molecule type" value="Genomic_DNA"/>
</dbReference>
<evidence type="ECO:0000256" key="1">
    <source>
        <dbReference type="SAM" id="MobiDB-lite"/>
    </source>
</evidence>
<reference evidence="3" key="2">
    <citation type="submission" date="2023-05" db="EMBL/GenBank/DDBJ databases">
        <authorList>
            <person name="Schelkunov M.I."/>
        </authorList>
    </citation>
    <scope>NUCLEOTIDE SEQUENCE</scope>
    <source>
        <strain evidence="3">Hsosn_3</strain>
        <tissue evidence="3">Leaf</tissue>
    </source>
</reference>
<sequence>MTNSEKDMFCLILKNAKLPFGSASNVARFVHMKERKVSGYKSRDVHFVLHYLLQFAVKKSSKHVVAIPLIKSGAFLRGIWSKVIDLSELKKLQQETVEILCQFETIFTQAFFDIMVHLLIHLCRELAYGGPAHLRSMWLIERYLCKIKTYVRNRSKPEGSIVEGYLPEECLTFCSSFLGDDAGSKIIKSARFQSCLEKTEYHIGTRRNKDGTTIHLKESQWTTIHRYILFNCGNKEIEELIEQHQALVDGQAKSKRYKRAREHTEDLWKWMKEEVDRRGNVSKKLEVLAMGPNQAAKKYSGYQQNNKKARQLDSLKPPQGGTRKSPQLKPPKGDEIMRENDPESGDTILPPSSPLTEYEIERAIRVHKNNQVLLQLNLPALSAEMRNSVQRNKGKKKMIDENEDYDPEQDAGSDGDASVTPPKMCHSYI</sequence>
<dbReference type="Pfam" id="PF13960">
    <property type="entry name" value="DUF4218"/>
    <property type="match status" value="1"/>
</dbReference>
<reference evidence="3" key="1">
    <citation type="submission" date="2023-02" db="EMBL/GenBank/DDBJ databases">
        <title>Genome of toxic invasive species Heracleum sosnowskyi carries increased number of genes despite the absence of recent whole-genome duplications.</title>
        <authorList>
            <person name="Schelkunov M."/>
            <person name="Shtratnikova V."/>
            <person name="Makarenko M."/>
            <person name="Klepikova A."/>
            <person name="Omelchenko D."/>
            <person name="Novikova G."/>
            <person name="Obukhova E."/>
            <person name="Bogdanov V."/>
            <person name="Penin A."/>
            <person name="Logacheva M."/>
        </authorList>
    </citation>
    <scope>NUCLEOTIDE SEQUENCE</scope>
    <source>
        <strain evidence="3">Hsosn_3</strain>
        <tissue evidence="3">Leaf</tissue>
    </source>
</reference>
<evidence type="ECO:0000259" key="2">
    <source>
        <dbReference type="Pfam" id="PF13960"/>
    </source>
</evidence>
<accession>A0AAD8NF27</accession>
<dbReference type="Proteomes" id="UP001237642">
    <property type="component" value="Unassembled WGS sequence"/>
</dbReference>
<name>A0AAD8NF27_9APIA</name>
<dbReference type="AlphaFoldDB" id="A0AAD8NF27"/>
<feature type="domain" description="DUF4218" evidence="2">
    <location>
        <begin position="80"/>
        <end position="190"/>
    </location>
</feature>
<feature type="compositionally biased region" description="Acidic residues" evidence="1">
    <location>
        <begin position="401"/>
        <end position="413"/>
    </location>
</feature>
<comment type="caution">
    <text evidence="3">The sequence shown here is derived from an EMBL/GenBank/DDBJ whole genome shotgun (WGS) entry which is preliminary data.</text>
</comment>
<dbReference type="PANTHER" id="PTHR48258:SF8">
    <property type="entry name" value="DUF4216 DOMAIN-CONTAINING PROTEIN"/>
    <property type="match status" value="1"/>
</dbReference>
<keyword evidence="4" id="KW-1185">Reference proteome</keyword>
<dbReference type="PANTHER" id="PTHR48258">
    <property type="entry name" value="DUF4218 DOMAIN-CONTAINING PROTEIN-RELATED"/>
    <property type="match status" value="1"/>
</dbReference>
<feature type="region of interest" description="Disordered" evidence="1">
    <location>
        <begin position="296"/>
        <end position="353"/>
    </location>
</feature>
<evidence type="ECO:0000313" key="3">
    <source>
        <dbReference type="EMBL" id="KAK1405766.1"/>
    </source>
</evidence>
<proteinExistence type="predicted"/>